<evidence type="ECO:0000256" key="1">
    <source>
        <dbReference type="SAM" id="Phobius"/>
    </source>
</evidence>
<dbReference type="RefSeq" id="XP_033460201.1">
    <property type="nucleotide sequence ID" value="XM_033604911.1"/>
</dbReference>
<gene>
    <name evidence="3" type="ORF">K489DRAFT_380565</name>
</gene>
<feature type="transmembrane region" description="Helical" evidence="1">
    <location>
        <begin position="99"/>
        <end position="118"/>
    </location>
</feature>
<protein>
    <recommendedName>
        <fullName evidence="4">Transmembrane protein</fullName>
    </recommendedName>
</protein>
<proteinExistence type="predicted"/>
<evidence type="ECO:0000313" key="2">
    <source>
        <dbReference type="Proteomes" id="UP000504637"/>
    </source>
</evidence>
<reference evidence="3" key="2">
    <citation type="submission" date="2020-04" db="EMBL/GenBank/DDBJ databases">
        <authorList>
            <consortium name="NCBI Genome Project"/>
        </authorList>
    </citation>
    <scope>NUCLEOTIDE SEQUENCE</scope>
    <source>
        <strain evidence="3">CBS 342.82</strain>
    </source>
</reference>
<dbReference type="GeneID" id="54362711"/>
<reference evidence="3" key="1">
    <citation type="submission" date="2020-01" db="EMBL/GenBank/DDBJ databases">
        <authorList>
            <consortium name="DOE Joint Genome Institute"/>
            <person name="Haridas S."/>
            <person name="Albert R."/>
            <person name="Binder M."/>
            <person name="Bloem J."/>
            <person name="Labutti K."/>
            <person name="Salamov A."/>
            <person name="Andreopoulos B."/>
            <person name="Baker S.E."/>
            <person name="Barry K."/>
            <person name="Bills G."/>
            <person name="Bluhm B.H."/>
            <person name="Cannon C."/>
            <person name="Castanera R."/>
            <person name="Culley D.E."/>
            <person name="Daum C."/>
            <person name="Ezra D."/>
            <person name="Gonzalez J.B."/>
            <person name="Henrissat B."/>
            <person name="Kuo A."/>
            <person name="Liang C."/>
            <person name="Lipzen A."/>
            <person name="Lutzoni F."/>
            <person name="Magnuson J."/>
            <person name="Mondo S."/>
            <person name="Nolan M."/>
            <person name="Ohm R."/>
            <person name="Pangilinan J."/>
            <person name="Park H.-J."/>
            <person name="Ramirez L."/>
            <person name="Alfaro M."/>
            <person name="Sun H."/>
            <person name="Tritt A."/>
            <person name="Yoshinaga Y."/>
            <person name="Zwiers L.-H."/>
            <person name="Turgeon B.G."/>
            <person name="Goodwin S.B."/>
            <person name="Spatafora J.W."/>
            <person name="Crous P.W."/>
            <person name="Grigoriev I.V."/>
        </authorList>
    </citation>
    <scope>NUCLEOTIDE SEQUENCE</scope>
    <source>
        <strain evidence="3">CBS 342.82</strain>
    </source>
</reference>
<keyword evidence="2" id="KW-1185">Reference proteome</keyword>
<evidence type="ECO:0000313" key="3">
    <source>
        <dbReference type="RefSeq" id="XP_033460201.1"/>
    </source>
</evidence>
<organism evidence="3">
    <name type="scientific">Dissoconium aciculare CBS 342.82</name>
    <dbReference type="NCBI Taxonomy" id="1314786"/>
    <lineage>
        <taxon>Eukaryota</taxon>
        <taxon>Fungi</taxon>
        <taxon>Dikarya</taxon>
        <taxon>Ascomycota</taxon>
        <taxon>Pezizomycotina</taxon>
        <taxon>Dothideomycetes</taxon>
        <taxon>Dothideomycetidae</taxon>
        <taxon>Mycosphaerellales</taxon>
        <taxon>Dissoconiaceae</taxon>
        <taxon>Dissoconium</taxon>
    </lineage>
</organism>
<sequence length="153" mass="17782">MVGGEKSLDSRSRLSCMNDLNFHACFMRRTRTYIHIYMHEQNKTHSFLFLHTLQEETSEDESSDVRSARRTYAFGRPTLFALRPYGLSQSRWRILRRSLPYFGFCGTVLLLAAIARTGRGTSAKRWPRRDRDNASAEQDTQLFLQSLGGRDVR</sequence>
<reference evidence="3" key="3">
    <citation type="submission" date="2025-08" db="UniProtKB">
        <authorList>
            <consortium name="RefSeq"/>
        </authorList>
    </citation>
    <scope>IDENTIFICATION</scope>
    <source>
        <strain evidence="3">CBS 342.82</strain>
    </source>
</reference>
<keyword evidence="1" id="KW-0812">Transmembrane</keyword>
<name>A0A6J3M542_9PEZI</name>
<keyword evidence="1" id="KW-1133">Transmembrane helix</keyword>
<dbReference type="AlphaFoldDB" id="A0A6J3M542"/>
<dbReference type="Proteomes" id="UP000504637">
    <property type="component" value="Unplaced"/>
</dbReference>
<accession>A0A6J3M542</accession>
<evidence type="ECO:0008006" key="4">
    <source>
        <dbReference type="Google" id="ProtNLM"/>
    </source>
</evidence>
<keyword evidence="1" id="KW-0472">Membrane</keyword>